<comment type="caution">
    <text evidence="2">The sequence shown here is derived from an EMBL/GenBank/DDBJ whole genome shotgun (WGS) entry which is preliminary data.</text>
</comment>
<name>A0A8B6E500_MYTGA</name>
<organism evidence="2 3">
    <name type="scientific">Mytilus galloprovincialis</name>
    <name type="common">Mediterranean mussel</name>
    <dbReference type="NCBI Taxonomy" id="29158"/>
    <lineage>
        <taxon>Eukaryota</taxon>
        <taxon>Metazoa</taxon>
        <taxon>Spiralia</taxon>
        <taxon>Lophotrochozoa</taxon>
        <taxon>Mollusca</taxon>
        <taxon>Bivalvia</taxon>
        <taxon>Autobranchia</taxon>
        <taxon>Pteriomorphia</taxon>
        <taxon>Mytilida</taxon>
        <taxon>Mytiloidea</taxon>
        <taxon>Mytilidae</taxon>
        <taxon>Mytilinae</taxon>
        <taxon>Mytilus</taxon>
    </lineage>
</organism>
<dbReference type="Proteomes" id="UP000596742">
    <property type="component" value="Unassembled WGS sequence"/>
</dbReference>
<dbReference type="OrthoDB" id="1926167at2759"/>
<evidence type="ECO:0000313" key="3">
    <source>
        <dbReference type="Proteomes" id="UP000596742"/>
    </source>
</evidence>
<protein>
    <submittedName>
        <fullName evidence="2">Uncharacterized protein</fullName>
    </submittedName>
</protein>
<sequence>MPKARKEEVRVQCNICKTWMNKKSLSKHSRSKKCNVRNRNRAPVVPEEHRGGSMVPVVPAARNQRGQPDPVVDGNEPNLPSQRRGQNFALSFSCRFKYKVSQRLLTPRMEFSTEEVTSLVISDEAGGGYMPNVHSHAYVKTKEKYNFEEFSNLWVIQLQLPGFTDVQSPKKIKDWIKYITKEDYRSIAVGVDKDLLGTICKSYICAQKWVKIMPTLPPYCYLSWVDRKIFDTQFAEFRREFQEDKLVYDLNNAILYDWQIEVLRMLDSQDDRKVLWIYDAVGGEGKTFLAKYIQLYRDCICLESGKKTDLAHCFTNETYVLFDYTRSMEETINYSIVENFKNGFLFSGKYDSKVKKFDPCKVCCFSNFSPDKSKLPFYENG</sequence>
<proteinExistence type="predicted"/>
<keyword evidence="3" id="KW-1185">Reference proteome</keyword>
<dbReference type="EMBL" id="UYJE01004466">
    <property type="protein sequence ID" value="VDI28225.1"/>
    <property type="molecule type" value="Genomic_DNA"/>
</dbReference>
<gene>
    <name evidence="2" type="ORF">MGAL_10B089537</name>
</gene>
<feature type="region of interest" description="Disordered" evidence="1">
    <location>
        <begin position="62"/>
        <end position="82"/>
    </location>
</feature>
<evidence type="ECO:0000256" key="1">
    <source>
        <dbReference type="SAM" id="MobiDB-lite"/>
    </source>
</evidence>
<reference evidence="2" key="1">
    <citation type="submission" date="2018-11" db="EMBL/GenBank/DDBJ databases">
        <authorList>
            <person name="Alioto T."/>
            <person name="Alioto T."/>
        </authorList>
    </citation>
    <scope>NUCLEOTIDE SEQUENCE</scope>
</reference>
<dbReference type="AlphaFoldDB" id="A0A8B6E500"/>
<accession>A0A8B6E500</accession>
<evidence type="ECO:0000313" key="2">
    <source>
        <dbReference type="EMBL" id="VDI28225.1"/>
    </source>
</evidence>